<dbReference type="EMBL" id="JACONZ010000001">
    <property type="protein sequence ID" value="MBC5580139.1"/>
    <property type="molecule type" value="Genomic_DNA"/>
</dbReference>
<dbReference type="Proteomes" id="UP000659630">
    <property type="component" value="Unassembled WGS sequence"/>
</dbReference>
<name>A0A923I6N9_9FIRM</name>
<evidence type="ECO:0000313" key="3">
    <source>
        <dbReference type="Proteomes" id="UP000659630"/>
    </source>
</evidence>
<dbReference type="SUPFAM" id="SSF81606">
    <property type="entry name" value="PP2C-like"/>
    <property type="match status" value="1"/>
</dbReference>
<evidence type="ECO:0000259" key="1">
    <source>
        <dbReference type="Pfam" id="PF07228"/>
    </source>
</evidence>
<dbReference type="RefSeq" id="WP_186886511.1">
    <property type="nucleotide sequence ID" value="NZ_JACONZ010000001.1"/>
</dbReference>
<dbReference type="Pfam" id="PF07228">
    <property type="entry name" value="SpoIIE"/>
    <property type="match status" value="1"/>
</dbReference>
<proteinExistence type="predicted"/>
<accession>A0A923I6N9</accession>
<dbReference type="Gene3D" id="3.60.40.10">
    <property type="entry name" value="PPM-type phosphatase domain"/>
    <property type="match status" value="1"/>
</dbReference>
<sequence length="390" mass="42684">MNNLWTDTGYVSINKNGEQLCGDKVEIIGTADDCLTLVLADGLGSGVKANILSTLTSKILCTMIDAGMSIEDCVDTIVKTLPVCQVRKVAYSTFTIIHIEHNDTARIIQFDNPNVIFLRDGKSVDYPIVSRMIGDKTVLESTVSLQLDDTFIAMSDGAIYAGVGKTLNFGWQRENIVDFSEAIFDWSMSAKTISTMIVDECNSLYEGEPGDDTTIACVKIKKRNPVNLMIGPPSDPKDVNMMMNLFFSKEGAKIVCGGTTSTLAAQFLGKPVNTSIDYCDPEIPPIAYVEGIDLVTEGVITISRVVEYAKAYLSSNDISAPWANRKDGAAQIAQMLFEKATDINFFVGKAINPAHQNPNLPINFGIKIRLIQELAECLEKMGKHIKVSYF</sequence>
<gene>
    <name evidence="2" type="ORF">H8S23_01305</name>
</gene>
<dbReference type="InterPro" id="IPR001932">
    <property type="entry name" value="PPM-type_phosphatase-like_dom"/>
</dbReference>
<dbReference type="AlphaFoldDB" id="A0A923I6N9"/>
<dbReference type="InterPro" id="IPR036457">
    <property type="entry name" value="PPM-type-like_dom_sf"/>
</dbReference>
<feature type="domain" description="PPM-type phosphatase" evidence="1">
    <location>
        <begin position="32"/>
        <end position="220"/>
    </location>
</feature>
<reference evidence="2" key="1">
    <citation type="submission" date="2020-08" db="EMBL/GenBank/DDBJ databases">
        <title>Genome public.</title>
        <authorList>
            <person name="Liu C."/>
            <person name="Sun Q."/>
        </authorList>
    </citation>
    <scope>NUCLEOTIDE SEQUENCE</scope>
    <source>
        <strain evidence="2">BX8</strain>
    </source>
</reference>
<evidence type="ECO:0000313" key="2">
    <source>
        <dbReference type="EMBL" id="MBC5580139.1"/>
    </source>
</evidence>
<organism evidence="2 3">
    <name type="scientific">Anaerofilum hominis</name>
    <dbReference type="NCBI Taxonomy" id="2763016"/>
    <lineage>
        <taxon>Bacteria</taxon>
        <taxon>Bacillati</taxon>
        <taxon>Bacillota</taxon>
        <taxon>Clostridia</taxon>
        <taxon>Eubacteriales</taxon>
        <taxon>Oscillospiraceae</taxon>
        <taxon>Anaerofilum</taxon>
    </lineage>
</organism>
<protein>
    <submittedName>
        <fullName evidence="2">SpoIIE family protein phosphatase</fullName>
    </submittedName>
</protein>
<keyword evidence="3" id="KW-1185">Reference proteome</keyword>
<comment type="caution">
    <text evidence="2">The sequence shown here is derived from an EMBL/GenBank/DDBJ whole genome shotgun (WGS) entry which is preliminary data.</text>
</comment>